<dbReference type="InterPro" id="IPR036940">
    <property type="entry name" value="PI3/4_kinase_cat_sf"/>
</dbReference>
<keyword evidence="4 6" id="KW-0418">Kinase</keyword>
<reference evidence="6" key="1">
    <citation type="submission" date="2021-02" db="EMBL/GenBank/DDBJ databases">
        <title>First Annotated Genome of the Yellow-green Alga Tribonema minus.</title>
        <authorList>
            <person name="Mahan K.M."/>
        </authorList>
    </citation>
    <scope>NUCLEOTIDE SEQUENCE</scope>
    <source>
        <strain evidence="6">UTEX B ZZ1240</strain>
    </source>
</reference>
<dbReference type="GO" id="GO:0004430">
    <property type="term" value="F:1-phosphatidylinositol 4-kinase activity"/>
    <property type="evidence" value="ECO:0007669"/>
    <property type="project" value="UniProtKB-EC"/>
</dbReference>
<organism evidence="6 7">
    <name type="scientific">Tribonema minus</name>
    <dbReference type="NCBI Taxonomy" id="303371"/>
    <lineage>
        <taxon>Eukaryota</taxon>
        <taxon>Sar</taxon>
        <taxon>Stramenopiles</taxon>
        <taxon>Ochrophyta</taxon>
        <taxon>PX clade</taxon>
        <taxon>Xanthophyceae</taxon>
        <taxon>Tribonematales</taxon>
        <taxon>Tribonemataceae</taxon>
        <taxon>Tribonema</taxon>
    </lineage>
</organism>
<keyword evidence="7" id="KW-1185">Reference proteome</keyword>
<dbReference type="PANTHER" id="PTHR10048">
    <property type="entry name" value="PHOSPHATIDYLINOSITOL KINASE"/>
    <property type="match status" value="1"/>
</dbReference>
<dbReference type="EC" id="2.7.1.67" evidence="2"/>
<name>A0A836CFF1_9STRA</name>
<dbReference type="PROSITE" id="PS50290">
    <property type="entry name" value="PI3_4_KINASE_3"/>
    <property type="match status" value="1"/>
</dbReference>
<evidence type="ECO:0000256" key="1">
    <source>
        <dbReference type="ARBA" id="ARBA00001686"/>
    </source>
</evidence>
<dbReference type="GO" id="GO:0046854">
    <property type="term" value="P:phosphatidylinositol phosphate biosynthetic process"/>
    <property type="evidence" value="ECO:0007669"/>
    <property type="project" value="InterPro"/>
</dbReference>
<comment type="caution">
    <text evidence="6">The sequence shown here is derived from an EMBL/GenBank/DDBJ whole genome shotgun (WGS) entry which is preliminary data.</text>
</comment>
<dbReference type="SUPFAM" id="SSF56112">
    <property type="entry name" value="Protein kinase-like (PK-like)"/>
    <property type="match status" value="1"/>
</dbReference>
<protein>
    <recommendedName>
        <fullName evidence="2">1-phosphatidylinositol 4-kinase</fullName>
        <ecNumber evidence="2">2.7.1.67</ecNumber>
    </recommendedName>
</protein>
<proteinExistence type="predicted"/>
<dbReference type="OrthoDB" id="10264149at2759"/>
<evidence type="ECO:0000256" key="3">
    <source>
        <dbReference type="ARBA" id="ARBA00022679"/>
    </source>
</evidence>
<feature type="non-terminal residue" evidence="6">
    <location>
        <position position="1"/>
    </location>
</feature>
<gene>
    <name evidence="6" type="ORF">JKP88DRAFT_315936</name>
</gene>
<dbReference type="GO" id="GO:0048015">
    <property type="term" value="P:phosphatidylinositol-mediated signaling"/>
    <property type="evidence" value="ECO:0007669"/>
    <property type="project" value="TreeGrafter"/>
</dbReference>
<dbReference type="SMART" id="SM00146">
    <property type="entry name" value="PI3Kc"/>
    <property type="match status" value="1"/>
</dbReference>
<dbReference type="PANTHER" id="PTHR10048:SF22">
    <property type="entry name" value="PHOSPHATIDYLINOSITOL 4-KINASE BETA"/>
    <property type="match status" value="1"/>
</dbReference>
<dbReference type="InterPro" id="IPR018936">
    <property type="entry name" value="PI3/4_kinase_CS"/>
</dbReference>
<dbReference type="EMBL" id="JAFCMP010000185">
    <property type="protein sequence ID" value="KAG5183852.1"/>
    <property type="molecule type" value="Genomic_DNA"/>
</dbReference>
<evidence type="ECO:0000259" key="5">
    <source>
        <dbReference type="PROSITE" id="PS50290"/>
    </source>
</evidence>
<dbReference type="Gene3D" id="1.10.1070.11">
    <property type="entry name" value="Phosphatidylinositol 3-/4-kinase, catalytic domain"/>
    <property type="match status" value="1"/>
</dbReference>
<keyword evidence="3" id="KW-0808">Transferase</keyword>
<feature type="domain" description="PI3K/PI4K catalytic" evidence="5">
    <location>
        <begin position="1"/>
        <end position="267"/>
    </location>
</feature>
<evidence type="ECO:0000313" key="7">
    <source>
        <dbReference type="Proteomes" id="UP000664859"/>
    </source>
</evidence>
<sequence length="283" mass="32146">ARLKQQSSAAAGTRGWGVERIICKSNDDLRQEVFIMQLIYFYLEVFQKETLDLWLQPYRILSTSKSTGLIQVLDNSISLHGLKKNPDYPGSLGGVFEQVWGAAGSEALNEARRRFAQSLAGYSVVSYLLAFKDRHNGNIMITNEGRLIHIDFGFVFGQAPGNQFSMERAHFKLTQEYVDVLGGRDSEMFKYYVEMVGQGLVAARKYATVAITLLEIMMFQSEFPCFAGGAAPRALRAFQRRLMRNLTDDDIRRKARQMVDQSLDHKGTRLYDRFQLFSNGILP</sequence>
<dbReference type="GO" id="GO:0005737">
    <property type="term" value="C:cytoplasm"/>
    <property type="evidence" value="ECO:0007669"/>
    <property type="project" value="TreeGrafter"/>
</dbReference>
<accession>A0A836CFF1</accession>
<evidence type="ECO:0000313" key="6">
    <source>
        <dbReference type="EMBL" id="KAG5183852.1"/>
    </source>
</evidence>
<dbReference type="PROSITE" id="PS00916">
    <property type="entry name" value="PI3_4_KINASE_2"/>
    <property type="match status" value="1"/>
</dbReference>
<dbReference type="AlphaFoldDB" id="A0A836CFF1"/>
<dbReference type="FunFam" id="1.10.1070.11:FF:000016">
    <property type="entry name" value="PIK1p Phosphatidylinositol 4-kinase"/>
    <property type="match status" value="1"/>
</dbReference>
<dbReference type="Proteomes" id="UP000664859">
    <property type="component" value="Unassembled WGS sequence"/>
</dbReference>
<dbReference type="InterPro" id="IPR011009">
    <property type="entry name" value="Kinase-like_dom_sf"/>
</dbReference>
<comment type="catalytic activity">
    <reaction evidence="1">
        <text>a 1,2-diacyl-sn-glycero-3-phospho-(1D-myo-inositol) + ATP = a 1,2-diacyl-sn-glycero-3-phospho-(1D-myo-inositol 4-phosphate) + ADP + H(+)</text>
        <dbReference type="Rhea" id="RHEA:19877"/>
        <dbReference type="ChEBI" id="CHEBI:15378"/>
        <dbReference type="ChEBI" id="CHEBI:30616"/>
        <dbReference type="ChEBI" id="CHEBI:57880"/>
        <dbReference type="ChEBI" id="CHEBI:58178"/>
        <dbReference type="ChEBI" id="CHEBI:456216"/>
        <dbReference type="EC" id="2.7.1.67"/>
    </reaction>
</comment>
<dbReference type="Gene3D" id="3.30.1010.10">
    <property type="entry name" value="Phosphatidylinositol 3-kinase Catalytic Subunit, Chain A, domain 4"/>
    <property type="match status" value="1"/>
</dbReference>
<dbReference type="InterPro" id="IPR000403">
    <property type="entry name" value="PI3/4_kinase_cat_dom"/>
</dbReference>
<dbReference type="GO" id="GO:0016020">
    <property type="term" value="C:membrane"/>
    <property type="evidence" value="ECO:0007669"/>
    <property type="project" value="TreeGrafter"/>
</dbReference>
<dbReference type="PROSITE" id="PS00915">
    <property type="entry name" value="PI3_4_KINASE_1"/>
    <property type="match status" value="1"/>
</dbReference>
<evidence type="ECO:0000256" key="2">
    <source>
        <dbReference type="ARBA" id="ARBA00012169"/>
    </source>
</evidence>
<dbReference type="Pfam" id="PF00454">
    <property type="entry name" value="PI3_PI4_kinase"/>
    <property type="match status" value="2"/>
</dbReference>
<dbReference type="InterPro" id="IPR015433">
    <property type="entry name" value="PI3/4_kinase"/>
</dbReference>
<evidence type="ECO:0000256" key="4">
    <source>
        <dbReference type="ARBA" id="ARBA00022777"/>
    </source>
</evidence>